<dbReference type="SUPFAM" id="SSF141739">
    <property type="entry name" value="MFPT repeat-like"/>
    <property type="match status" value="1"/>
</dbReference>
<reference evidence="2" key="2">
    <citation type="submission" date="2022-06" db="UniProtKB">
        <authorList>
            <consortium name="EnsemblMetazoa"/>
        </authorList>
    </citation>
    <scope>IDENTIFICATION</scope>
    <source>
        <strain evidence="2">DF5081</strain>
    </source>
</reference>
<reference evidence="3" key="1">
    <citation type="submission" date="2010-08" db="EMBL/GenBank/DDBJ databases">
        <authorList>
            <consortium name="Caenorhabditis japonica Sequencing Consortium"/>
            <person name="Wilson R.K."/>
        </authorList>
    </citation>
    <scope>NUCLEOTIDE SEQUENCE [LARGE SCALE GENOMIC DNA]</scope>
    <source>
        <strain evidence="3">DF5081</strain>
    </source>
</reference>
<proteinExistence type="predicted"/>
<evidence type="ECO:0000313" key="3">
    <source>
        <dbReference type="Proteomes" id="UP000005237"/>
    </source>
</evidence>
<dbReference type="Proteomes" id="UP000005237">
    <property type="component" value="Unassembled WGS sequence"/>
</dbReference>
<protein>
    <submittedName>
        <fullName evidence="2">Uncharacterized protein</fullName>
    </submittedName>
</protein>
<dbReference type="AlphaFoldDB" id="A0A8R1EE16"/>
<evidence type="ECO:0000256" key="1">
    <source>
        <dbReference type="SAM" id="MobiDB-lite"/>
    </source>
</evidence>
<evidence type="ECO:0000313" key="2">
    <source>
        <dbReference type="EnsemblMetazoa" id="CJA31864.1"/>
    </source>
</evidence>
<sequence>MAPKPNPPPKEDTWAFQPIGSPFPPSPVKCLASRTCTWLCGTSTESQSMDVRGTTEESSSALSHTRMLS</sequence>
<accession>A0A8R1EE16</accession>
<keyword evidence="3" id="KW-1185">Reference proteome</keyword>
<name>A0A8R1EE16_CAEJA</name>
<feature type="region of interest" description="Disordered" evidence="1">
    <location>
        <begin position="44"/>
        <end position="69"/>
    </location>
</feature>
<organism evidence="2 3">
    <name type="scientific">Caenorhabditis japonica</name>
    <dbReference type="NCBI Taxonomy" id="281687"/>
    <lineage>
        <taxon>Eukaryota</taxon>
        <taxon>Metazoa</taxon>
        <taxon>Ecdysozoa</taxon>
        <taxon>Nematoda</taxon>
        <taxon>Chromadorea</taxon>
        <taxon>Rhabditida</taxon>
        <taxon>Rhabditina</taxon>
        <taxon>Rhabditomorpha</taxon>
        <taxon>Rhabditoidea</taxon>
        <taxon>Rhabditidae</taxon>
        <taxon>Peloderinae</taxon>
        <taxon>Caenorhabditis</taxon>
    </lineage>
</organism>
<dbReference type="EnsemblMetazoa" id="CJA31864.1">
    <property type="protein sequence ID" value="CJA31864.1"/>
    <property type="gene ID" value="WBGene00207711"/>
</dbReference>
<feature type="compositionally biased region" description="Polar residues" evidence="1">
    <location>
        <begin position="56"/>
        <end position="69"/>
    </location>
</feature>